<dbReference type="Pfam" id="PF13489">
    <property type="entry name" value="Methyltransf_23"/>
    <property type="match status" value="1"/>
</dbReference>
<evidence type="ECO:0000313" key="4">
    <source>
        <dbReference type="Proteomes" id="UP001163152"/>
    </source>
</evidence>
<reference evidence="3" key="1">
    <citation type="submission" date="2022-12" db="EMBL/GenBank/DDBJ databases">
        <title>Polyphasic identification of a Novel Hot-Spring Cyanobacterium Ocullathermofonsia sinensis gen nov. sp. nov. and Genomic Insights on its Adaptations to the Thermal Habitat.</title>
        <authorList>
            <person name="Daroch M."/>
            <person name="Tang J."/>
            <person name="Jiang Y."/>
        </authorList>
    </citation>
    <scope>NUCLEOTIDE SEQUENCE</scope>
    <source>
        <strain evidence="3">PKUAC-SCTA174</strain>
    </source>
</reference>
<dbReference type="InterPro" id="IPR013630">
    <property type="entry name" value="Methyltransf_Zn-bd_dom_put"/>
</dbReference>
<evidence type="ECO:0000313" key="3">
    <source>
        <dbReference type="EMBL" id="WAL62596.1"/>
    </source>
</evidence>
<dbReference type="Gene3D" id="6.10.250.3100">
    <property type="match status" value="1"/>
</dbReference>
<dbReference type="InterPro" id="IPR013691">
    <property type="entry name" value="MeTrfase_14"/>
</dbReference>
<evidence type="ECO:0000259" key="1">
    <source>
        <dbReference type="Pfam" id="PF08421"/>
    </source>
</evidence>
<dbReference type="Proteomes" id="UP001163152">
    <property type="component" value="Chromosome"/>
</dbReference>
<dbReference type="EMBL" id="CP113797">
    <property type="protein sequence ID" value="WAL62596.1"/>
    <property type="molecule type" value="Genomic_DNA"/>
</dbReference>
<keyword evidence="3" id="KW-0489">Methyltransferase</keyword>
<name>A0A9E9C6T0_9CYAN</name>
<accession>A0A9E9C6T0</accession>
<dbReference type="AlphaFoldDB" id="A0A9E9C6T0"/>
<evidence type="ECO:0000259" key="2">
    <source>
        <dbReference type="Pfam" id="PF08484"/>
    </source>
</evidence>
<dbReference type="Gene3D" id="6.20.50.110">
    <property type="entry name" value="Methyltransferase, zinc-binding domain"/>
    <property type="match status" value="1"/>
</dbReference>
<proteinExistence type="predicted"/>
<dbReference type="Gene3D" id="3.40.50.150">
    <property type="entry name" value="Vaccinia Virus protein VP39"/>
    <property type="match status" value="1"/>
</dbReference>
<keyword evidence="4" id="KW-1185">Reference proteome</keyword>
<dbReference type="InterPro" id="IPR029063">
    <property type="entry name" value="SAM-dependent_MTases_sf"/>
</dbReference>
<dbReference type="PANTHER" id="PTHR43861">
    <property type="entry name" value="TRANS-ACONITATE 2-METHYLTRANSFERASE-RELATED"/>
    <property type="match status" value="1"/>
</dbReference>
<dbReference type="KEGG" id="tsin:OXH18_11565"/>
<protein>
    <submittedName>
        <fullName evidence="3">Class I SAM-dependent methyltransferase</fullName>
    </submittedName>
</protein>
<dbReference type="GO" id="GO:0032259">
    <property type="term" value="P:methylation"/>
    <property type="evidence" value="ECO:0007669"/>
    <property type="project" value="UniProtKB-KW"/>
</dbReference>
<dbReference type="SUPFAM" id="SSF53335">
    <property type="entry name" value="S-adenosyl-L-methionine-dependent methyltransferases"/>
    <property type="match status" value="1"/>
</dbReference>
<dbReference type="PANTHER" id="PTHR43861:SF5">
    <property type="entry name" value="BLL5978 PROTEIN"/>
    <property type="match status" value="1"/>
</dbReference>
<keyword evidence="3" id="KW-0808">Transferase</keyword>
<dbReference type="Gene3D" id="3.40.50.720">
    <property type="entry name" value="NAD(P)-binding Rossmann-like Domain"/>
    <property type="match status" value="1"/>
</dbReference>
<dbReference type="InterPro" id="IPR038576">
    <property type="entry name" value="Methyltransf_Zn-bd_dom_put_sf"/>
</dbReference>
<dbReference type="Pfam" id="PF08484">
    <property type="entry name" value="Methyltransf_14"/>
    <property type="match status" value="1"/>
</dbReference>
<dbReference type="Pfam" id="PF08421">
    <property type="entry name" value="Methyltransf_13"/>
    <property type="match status" value="1"/>
</dbReference>
<feature type="domain" description="C-methyltransferase" evidence="2">
    <location>
        <begin position="254"/>
        <end position="408"/>
    </location>
</feature>
<dbReference type="GO" id="GO:0008168">
    <property type="term" value="F:methyltransferase activity"/>
    <property type="evidence" value="ECO:0007669"/>
    <property type="project" value="UniProtKB-KW"/>
</dbReference>
<sequence>MNDFENGSKPTCHSCGSSELELVLSFGQTPLADALLTHEQLESNEIFAPLDLAFCPDCGLVQITEVVPPEILFCRNYPYFSSVSPSLLKHFSDSAQAIMQSRSLNSHSLVIEAASNDGYMLKNFVEQGIPVLGIDPAQGPAEAAQSAGIPTLCTFFGQDLAAQLRSEGKQADVFLANNVLAHVPDLNGFVEGIHILLKKAGVAIIEAPYVVDLVDHCEFDTIYHQHLCYFSVTALDKLFRRHSLFLNHIERIAIHGGSLRLFVEPHEAVGDSVKTLLQQERDRGVDRVEFYHQFADRVSSIKQTLRKQLSGLKQEGKRIAAYGAAAKATTMLSYVGIDQTLVDYVVDLNRFKHGRYMGGNHLPIFPPSKLLEDKPDYVLILAWNFADEIMQQQRQYHQQGGKFIVPIPVPTVV</sequence>
<dbReference type="RefSeq" id="WP_268612936.1">
    <property type="nucleotide sequence ID" value="NZ_CP113797.1"/>
</dbReference>
<gene>
    <name evidence="3" type="ORF">OXH18_11565</name>
</gene>
<organism evidence="3 4">
    <name type="scientific">Thermocoleostomius sinensis A174</name>
    <dbReference type="NCBI Taxonomy" id="2016057"/>
    <lineage>
        <taxon>Bacteria</taxon>
        <taxon>Bacillati</taxon>
        <taxon>Cyanobacteriota</taxon>
        <taxon>Cyanophyceae</taxon>
        <taxon>Oculatellales</taxon>
        <taxon>Oculatellaceae</taxon>
        <taxon>Thermocoleostomius</taxon>
    </lineage>
</organism>
<feature type="domain" description="Methyltransferase putative zinc binding" evidence="1">
    <location>
        <begin position="12"/>
        <end position="73"/>
    </location>
</feature>